<dbReference type="PANTHER" id="PTHR43884:SF12">
    <property type="entry name" value="ISOVALERYL-COA DEHYDROGENASE, MITOCHONDRIAL-RELATED"/>
    <property type="match status" value="1"/>
</dbReference>
<organism evidence="2 3">
    <name type="scientific">Bradyrhizobium sediminis</name>
    <dbReference type="NCBI Taxonomy" id="2840469"/>
    <lineage>
        <taxon>Bacteria</taxon>
        <taxon>Pseudomonadati</taxon>
        <taxon>Pseudomonadota</taxon>
        <taxon>Alphaproteobacteria</taxon>
        <taxon>Hyphomicrobiales</taxon>
        <taxon>Nitrobacteraceae</taxon>
        <taxon>Bradyrhizobium</taxon>
    </lineage>
</organism>
<dbReference type="AlphaFoldDB" id="A0A975NFE2"/>
<sequence>MDFEFSSQHEQVRETVARFAAEEIAPLVAEAEETEVLPRELFRKWAALGLLGVRNPEADGGSGFDKISDCIVREELSRVCQAFASSWSAHTHPLTRAMRTSRYYVAMSASDPTADIPDMQHSSCLADQS</sequence>
<dbReference type="PANTHER" id="PTHR43884">
    <property type="entry name" value="ACYL-COA DEHYDROGENASE"/>
    <property type="match status" value="1"/>
</dbReference>
<dbReference type="Pfam" id="PF02771">
    <property type="entry name" value="Acyl-CoA_dh_N"/>
    <property type="match status" value="1"/>
</dbReference>
<evidence type="ECO:0000313" key="2">
    <source>
        <dbReference type="EMBL" id="QWG14132.1"/>
    </source>
</evidence>
<gene>
    <name evidence="2" type="ORF">KMZ29_05405</name>
</gene>
<reference evidence="2" key="1">
    <citation type="submission" date="2021-06" db="EMBL/GenBank/DDBJ databases">
        <title>Bradyrhizobium sp. S2-20-1 Genome sequencing.</title>
        <authorList>
            <person name="Jin L."/>
        </authorList>
    </citation>
    <scope>NUCLEOTIDE SEQUENCE</scope>
    <source>
        <strain evidence="2">S2-20-1</strain>
    </source>
</reference>
<dbReference type="InterPro" id="IPR013786">
    <property type="entry name" value="AcylCoA_DH/ox_N"/>
</dbReference>
<dbReference type="GO" id="GO:0008470">
    <property type="term" value="F:3-methylbutanoyl-CoA dehydrogenase activity"/>
    <property type="evidence" value="ECO:0007669"/>
    <property type="project" value="TreeGrafter"/>
</dbReference>
<proteinExistence type="predicted"/>
<dbReference type="Gene3D" id="1.10.540.10">
    <property type="entry name" value="Acyl-CoA dehydrogenase/oxidase, N-terminal domain"/>
    <property type="match status" value="1"/>
</dbReference>
<evidence type="ECO:0000259" key="1">
    <source>
        <dbReference type="Pfam" id="PF02771"/>
    </source>
</evidence>
<feature type="domain" description="Acyl-CoA dehydrogenase/oxidase N-terminal" evidence="1">
    <location>
        <begin position="7"/>
        <end position="92"/>
    </location>
</feature>
<dbReference type="InterPro" id="IPR037069">
    <property type="entry name" value="AcylCoA_DH/ox_N_sf"/>
</dbReference>
<protein>
    <submittedName>
        <fullName evidence="2">Acyl-CoA dehydrogenase family protein</fullName>
    </submittedName>
</protein>
<dbReference type="SUPFAM" id="SSF56645">
    <property type="entry name" value="Acyl-CoA dehydrogenase NM domain-like"/>
    <property type="match status" value="1"/>
</dbReference>
<dbReference type="GO" id="GO:0006552">
    <property type="term" value="P:L-leucine catabolic process"/>
    <property type="evidence" value="ECO:0007669"/>
    <property type="project" value="TreeGrafter"/>
</dbReference>
<dbReference type="GO" id="GO:0050660">
    <property type="term" value="F:flavin adenine dinucleotide binding"/>
    <property type="evidence" value="ECO:0007669"/>
    <property type="project" value="InterPro"/>
</dbReference>
<accession>A0A975NFE2</accession>
<dbReference type="EMBL" id="CP076134">
    <property type="protein sequence ID" value="QWG14132.1"/>
    <property type="molecule type" value="Genomic_DNA"/>
</dbReference>
<dbReference type="Proteomes" id="UP000680839">
    <property type="component" value="Chromosome"/>
</dbReference>
<dbReference type="RefSeq" id="WP_215622771.1">
    <property type="nucleotide sequence ID" value="NZ_CP076134.1"/>
</dbReference>
<name>A0A975NFE2_9BRAD</name>
<evidence type="ECO:0000313" key="3">
    <source>
        <dbReference type="Proteomes" id="UP000680839"/>
    </source>
</evidence>
<dbReference type="InterPro" id="IPR009100">
    <property type="entry name" value="AcylCoA_DH/oxidase_NM_dom_sf"/>
</dbReference>